<proteinExistence type="predicted"/>
<feature type="domain" description="DUF3823" evidence="2">
    <location>
        <begin position="35"/>
        <end position="135"/>
    </location>
</feature>
<dbReference type="Gene3D" id="2.60.40.1120">
    <property type="entry name" value="Carboxypeptidase-like, regulatory domain"/>
    <property type="match status" value="1"/>
</dbReference>
<dbReference type="PROSITE" id="PS51257">
    <property type="entry name" value="PROKAR_LIPOPROTEIN"/>
    <property type="match status" value="1"/>
</dbReference>
<keyword evidence="1" id="KW-0732">Signal</keyword>
<name>A0ABW2Z293_9SPHI</name>
<evidence type="ECO:0000313" key="5">
    <source>
        <dbReference type="Proteomes" id="UP001596958"/>
    </source>
</evidence>
<evidence type="ECO:0000259" key="3">
    <source>
        <dbReference type="Pfam" id="PF18003"/>
    </source>
</evidence>
<organism evidence="4 5">
    <name type="scientific">Mucilaginibacter calamicampi</name>
    <dbReference type="NCBI Taxonomy" id="1302352"/>
    <lineage>
        <taxon>Bacteria</taxon>
        <taxon>Pseudomonadati</taxon>
        <taxon>Bacteroidota</taxon>
        <taxon>Sphingobacteriia</taxon>
        <taxon>Sphingobacteriales</taxon>
        <taxon>Sphingobacteriaceae</taxon>
        <taxon>Mucilaginibacter</taxon>
    </lineage>
</organism>
<dbReference type="Proteomes" id="UP001596958">
    <property type="component" value="Unassembled WGS sequence"/>
</dbReference>
<sequence>MKKNYRITLVITLLAAAGFLLQSCGKDNLVSYPTSIIKGAITYNGQPVRLMSSNNQLNSGVATQNLNTLVLRQTGPQPLQGGDNRIFARNDGTFTVNTFDGDYELRPNPSRAPFQDFTPIPFTLNGEQTINIPVTPYFWVSNFQSTFVDSVFTATFKLDRIVSTAALQEVRVYFNTTNKVDASAQVFSRQFTTVAQGVNINGNCTITVNLKGSGMTLAEKLSVKATTKRLWANVAVKTSNIVDALYQQNIELK</sequence>
<dbReference type="EMBL" id="JBHTHU010000021">
    <property type="protein sequence ID" value="MFD0751827.1"/>
    <property type="molecule type" value="Genomic_DNA"/>
</dbReference>
<gene>
    <name evidence="4" type="ORF">ACFQZS_16865</name>
</gene>
<feature type="domain" description="DUF3823" evidence="3">
    <location>
        <begin position="140"/>
        <end position="247"/>
    </location>
</feature>
<evidence type="ECO:0000313" key="4">
    <source>
        <dbReference type="EMBL" id="MFD0751827.1"/>
    </source>
</evidence>
<comment type="caution">
    <text evidence="4">The sequence shown here is derived from an EMBL/GenBank/DDBJ whole genome shotgun (WGS) entry which is preliminary data.</text>
</comment>
<feature type="chain" id="PRO_5046990556" evidence="1">
    <location>
        <begin position="23"/>
        <end position="253"/>
    </location>
</feature>
<dbReference type="RefSeq" id="WP_377102125.1">
    <property type="nucleotide sequence ID" value="NZ_JBHTHU010000021.1"/>
</dbReference>
<reference evidence="5" key="1">
    <citation type="journal article" date="2019" name="Int. J. Syst. Evol. Microbiol.">
        <title>The Global Catalogue of Microorganisms (GCM) 10K type strain sequencing project: providing services to taxonomists for standard genome sequencing and annotation.</title>
        <authorList>
            <consortium name="The Broad Institute Genomics Platform"/>
            <consortium name="The Broad Institute Genome Sequencing Center for Infectious Disease"/>
            <person name="Wu L."/>
            <person name="Ma J."/>
        </authorList>
    </citation>
    <scope>NUCLEOTIDE SEQUENCE [LARGE SCALE GENOMIC DNA]</scope>
    <source>
        <strain evidence="5">CCUG 63418</strain>
    </source>
</reference>
<dbReference type="Pfam" id="PF18003">
    <property type="entry name" value="DUF3823_C"/>
    <property type="match status" value="1"/>
</dbReference>
<dbReference type="Gene3D" id="2.60.40.2060">
    <property type="match status" value="1"/>
</dbReference>
<dbReference type="InterPro" id="IPR041186">
    <property type="entry name" value="DUF3823_C"/>
</dbReference>
<feature type="signal peptide" evidence="1">
    <location>
        <begin position="1"/>
        <end position="22"/>
    </location>
</feature>
<dbReference type="InterPro" id="IPR024278">
    <property type="entry name" value="DUF3823_N"/>
</dbReference>
<evidence type="ECO:0000256" key="1">
    <source>
        <dbReference type="SAM" id="SignalP"/>
    </source>
</evidence>
<protein>
    <submittedName>
        <fullName evidence="4">DUF3823 domain-containing protein</fullName>
    </submittedName>
</protein>
<keyword evidence="5" id="KW-1185">Reference proteome</keyword>
<accession>A0ABW2Z293</accession>
<dbReference type="Pfam" id="PF12866">
    <property type="entry name" value="DUF3823"/>
    <property type="match status" value="1"/>
</dbReference>
<evidence type="ECO:0000259" key="2">
    <source>
        <dbReference type="Pfam" id="PF12866"/>
    </source>
</evidence>